<dbReference type="SMART" id="SM00382">
    <property type="entry name" value="AAA"/>
    <property type="match status" value="1"/>
</dbReference>
<dbReference type="Pfam" id="PF18269">
    <property type="entry name" value="T3SS_ATPase_C"/>
    <property type="match status" value="1"/>
</dbReference>
<dbReference type="PANTHER" id="PTHR15184">
    <property type="entry name" value="ATP SYNTHASE"/>
    <property type="match status" value="1"/>
</dbReference>
<dbReference type="NCBIfam" id="TIGR01026">
    <property type="entry name" value="fliI_yscN"/>
    <property type="match status" value="1"/>
</dbReference>
<dbReference type="InterPro" id="IPR040627">
    <property type="entry name" value="T3SS_ATPase_C"/>
</dbReference>
<evidence type="ECO:0000256" key="2">
    <source>
        <dbReference type="ARBA" id="ARBA00004496"/>
    </source>
</evidence>
<dbReference type="Pfam" id="PF02874">
    <property type="entry name" value="ATP-synt_ab_N"/>
    <property type="match status" value="1"/>
</dbReference>
<evidence type="ECO:0000256" key="17">
    <source>
        <dbReference type="ARBA" id="ARBA00034006"/>
    </source>
</evidence>
<evidence type="ECO:0000256" key="13">
    <source>
        <dbReference type="ARBA" id="ARBA00022967"/>
    </source>
</evidence>
<dbReference type="InterPro" id="IPR022426">
    <property type="entry name" value="FliI_clade3"/>
</dbReference>
<keyword evidence="15" id="KW-1006">Bacterial flagellum protein export</keyword>
<evidence type="ECO:0000256" key="11">
    <source>
        <dbReference type="ARBA" id="ARBA00022840"/>
    </source>
</evidence>
<dbReference type="EMBL" id="JARJFB010000128">
    <property type="protein sequence ID" value="MEA0971390.1"/>
    <property type="molecule type" value="Genomic_DNA"/>
</dbReference>
<keyword evidence="16" id="KW-0066">ATP synthesis</keyword>
<dbReference type="PROSITE" id="PS00152">
    <property type="entry name" value="ATPASE_ALPHA_BETA"/>
    <property type="match status" value="1"/>
</dbReference>
<keyword evidence="6" id="KW-0813">Transport</keyword>
<accession>A0ABU5NE16</accession>
<dbReference type="RefSeq" id="WP_322777291.1">
    <property type="nucleotide sequence ID" value="NZ_JARJFB010000128.1"/>
</dbReference>
<comment type="subcellular location">
    <subcellularLocation>
        <location evidence="2">Cytoplasm</location>
    </subcellularLocation>
</comment>
<reference evidence="19 20" key="1">
    <citation type="submission" date="2023-03" db="EMBL/GenBank/DDBJ databases">
        <title>Host association and intracellularity evolved multiple times independently in the Rickettsiales.</title>
        <authorList>
            <person name="Castelli M."/>
            <person name="Nardi T."/>
            <person name="Gammuto L."/>
            <person name="Bellinzona G."/>
            <person name="Sabaneyeva E."/>
            <person name="Potekhin A."/>
            <person name="Serra V."/>
            <person name="Petroni G."/>
            <person name="Sassera D."/>
        </authorList>
    </citation>
    <scope>NUCLEOTIDE SEQUENCE [LARGE SCALE GENOMIC DNA]</scope>
    <source>
        <strain evidence="19 20">Sr 2-6</strain>
    </source>
</reference>
<protein>
    <recommendedName>
        <fullName evidence="5">Flagellum-specific ATP synthase</fullName>
        <ecNumber evidence="4">7.1.2.2</ecNumber>
    </recommendedName>
</protein>
<dbReference type="InterPro" id="IPR005714">
    <property type="entry name" value="ATPase_T3SS_FliI/YscN"/>
</dbReference>
<sequence>MSFKTYLEALNAEIQDIKAIKISGKVISVKGIVIKARGISEFVSIGTRCKINSNLRHSSILCEVVGFDDEGVLLMPFEDTQGVGSGAEIEVYQHENVIHPEESWLGRVFNAFAEPIDDLGPVKYGEKAYLLKTNPLPAQKRQRIGGKIDLGVKAIDSFVSCCFGQRMGIFAGSGVGKSVLISMLTKYADTDVKVIGLIGERGREAKEFIEEYLGPEGLKKAVIILATGDESALLRKRAAYVTMAVAEYFRDTGKEVLCIMDSVTRYAMAQREIGLAVGEPPTTKGYPPSVFSELPKILERAGPGIEKANITGLFTVLVEGDDQNEPISDAVRGILDGHVVLDRSIAERGRFPAVDVLKSVSRAMPKCNNELENRQVTYARRMLATYQDMAEMIRLGAYKKGTDPEVDLSIVYFDKIEQFLNQKPDENCSMKDSYKQLGEILGITT</sequence>
<dbReference type="SUPFAM" id="SSF52540">
    <property type="entry name" value="P-loop containing nucleoside triphosphate hydrolases"/>
    <property type="match status" value="1"/>
</dbReference>
<evidence type="ECO:0000259" key="18">
    <source>
        <dbReference type="SMART" id="SM00382"/>
    </source>
</evidence>
<keyword evidence="10" id="KW-1005">Bacterial flagellum biogenesis</keyword>
<dbReference type="NCBIfam" id="TIGR03498">
    <property type="entry name" value="FliI_clade3"/>
    <property type="match status" value="1"/>
</dbReference>
<dbReference type="CDD" id="cd01136">
    <property type="entry name" value="ATPase_flagellum-secretory_path_III"/>
    <property type="match status" value="1"/>
</dbReference>
<evidence type="ECO:0000256" key="12">
    <source>
        <dbReference type="ARBA" id="ARBA00022927"/>
    </source>
</evidence>
<dbReference type="EC" id="7.1.2.2" evidence="4"/>
<comment type="catalytic activity">
    <reaction evidence="17">
        <text>ATP + H2O + cellular proteinSide 1 = ADP + phosphate + cellular proteinSide 2.</text>
        <dbReference type="EC" id="7.4.2.8"/>
    </reaction>
</comment>
<dbReference type="Proteomes" id="UP001291687">
    <property type="component" value="Unassembled WGS sequence"/>
</dbReference>
<evidence type="ECO:0000256" key="15">
    <source>
        <dbReference type="ARBA" id="ARBA00023225"/>
    </source>
</evidence>
<dbReference type="CDD" id="cd18117">
    <property type="entry name" value="ATP-synt_flagellum-secretory_path_III_N"/>
    <property type="match status" value="1"/>
</dbReference>
<keyword evidence="12" id="KW-0653">Protein transport</keyword>
<dbReference type="PANTHER" id="PTHR15184:SF9">
    <property type="entry name" value="SPI-1 TYPE 3 SECRETION SYSTEM ATPASE"/>
    <property type="match status" value="1"/>
</dbReference>
<evidence type="ECO:0000256" key="16">
    <source>
        <dbReference type="ARBA" id="ARBA00023310"/>
    </source>
</evidence>
<keyword evidence="14" id="KW-0406">Ion transport</keyword>
<dbReference type="InterPro" id="IPR027417">
    <property type="entry name" value="P-loop_NTPase"/>
</dbReference>
<keyword evidence="8" id="KW-0547">Nucleotide-binding</keyword>
<dbReference type="InterPro" id="IPR020003">
    <property type="entry name" value="ATPase_a/bsu_AS"/>
</dbReference>
<dbReference type="Gene3D" id="3.40.50.12240">
    <property type="match status" value="1"/>
</dbReference>
<organism evidence="19 20">
    <name type="scientific">Candidatus Megaera venefica</name>
    <dbReference type="NCBI Taxonomy" id="2055910"/>
    <lineage>
        <taxon>Bacteria</taxon>
        <taxon>Pseudomonadati</taxon>
        <taxon>Pseudomonadota</taxon>
        <taxon>Alphaproteobacteria</taxon>
        <taxon>Rickettsiales</taxon>
        <taxon>Rickettsiaceae</taxon>
        <taxon>Candidatus Megaera</taxon>
    </lineage>
</organism>
<dbReference type="InterPro" id="IPR004100">
    <property type="entry name" value="ATPase_F1/V1/A1_a/bsu_N"/>
</dbReference>
<evidence type="ECO:0000256" key="6">
    <source>
        <dbReference type="ARBA" id="ARBA00022448"/>
    </source>
</evidence>
<keyword evidence="7" id="KW-0963">Cytoplasm</keyword>
<evidence type="ECO:0000256" key="3">
    <source>
        <dbReference type="ARBA" id="ARBA00008936"/>
    </source>
</evidence>
<dbReference type="InterPro" id="IPR000194">
    <property type="entry name" value="ATPase_F1/V1/A1_a/bsu_nucl-bd"/>
</dbReference>
<comment type="function">
    <text evidence="1">Probable catalytic subunit of a protein translocase for flagellum-specific export, or a proton translocase involved in local circuits at the flagellum.</text>
</comment>
<evidence type="ECO:0000256" key="10">
    <source>
        <dbReference type="ARBA" id="ARBA00022795"/>
    </source>
</evidence>
<evidence type="ECO:0000313" key="20">
    <source>
        <dbReference type="Proteomes" id="UP001291687"/>
    </source>
</evidence>
<feature type="domain" description="AAA+ ATPase" evidence="18">
    <location>
        <begin position="163"/>
        <end position="346"/>
    </location>
</feature>
<evidence type="ECO:0000256" key="5">
    <source>
        <dbReference type="ARBA" id="ARBA00020580"/>
    </source>
</evidence>
<dbReference type="CDD" id="cd18114">
    <property type="entry name" value="ATP-synt_flagellum-secretory_path_III_C"/>
    <property type="match status" value="1"/>
</dbReference>
<comment type="similarity">
    <text evidence="3">Belongs to the ATPase alpha/beta chains family.</text>
</comment>
<keyword evidence="9" id="KW-0375">Hydrogen ion transport</keyword>
<dbReference type="InterPro" id="IPR003593">
    <property type="entry name" value="AAA+_ATPase"/>
</dbReference>
<proteinExistence type="inferred from homology"/>
<dbReference type="Pfam" id="PF00006">
    <property type="entry name" value="ATP-synt_ab"/>
    <property type="match status" value="1"/>
</dbReference>
<evidence type="ECO:0000256" key="8">
    <source>
        <dbReference type="ARBA" id="ARBA00022741"/>
    </source>
</evidence>
<evidence type="ECO:0000256" key="14">
    <source>
        <dbReference type="ARBA" id="ARBA00023065"/>
    </source>
</evidence>
<dbReference type="InterPro" id="IPR050053">
    <property type="entry name" value="ATPase_alpha/beta_chains"/>
</dbReference>
<name>A0ABU5NE16_9RICK</name>
<evidence type="ECO:0000256" key="1">
    <source>
        <dbReference type="ARBA" id="ARBA00003290"/>
    </source>
</evidence>
<comment type="caution">
    <text evidence="19">The sequence shown here is derived from an EMBL/GenBank/DDBJ whole genome shotgun (WGS) entry which is preliminary data.</text>
</comment>
<keyword evidence="13" id="KW-1278">Translocase</keyword>
<keyword evidence="11" id="KW-0067">ATP-binding</keyword>
<gene>
    <name evidence="19" type="ORF">Megvenef_01368</name>
</gene>
<evidence type="ECO:0000313" key="19">
    <source>
        <dbReference type="EMBL" id="MEA0971390.1"/>
    </source>
</evidence>
<evidence type="ECO:0000256" key="7">
    <source>
        <dbReference type="ARBA" id="ARBA00022490"/>
    </source>
</evidence>
<evidence type="ECO:0000256" key="9">
    <source>
        <dbReference type="ARBA" id="ARBA00022781"/>
    </source>
</evidence>
<evidence type="ECO:0000256" key="4">
    <source>
        <dbReference type="ARBA" id="ARBA00012473"/>
    </source>
</evidence>
<keyword evidence="20" id="KW-1185">Reference proteome</keyword>